<feature type="transmembrane region" description="Helical" evidence="8">
    <location>
        <begin position="70"/>
        <end position="96"/>
    </location>
</feature>
<evidence type="ECO:0000256" key="6">
    <source>
        <dbReference type="ARBA" id="ARBA00023136"/>
    </source>
</evidence>
<dbReference type="OMA" id="HRDWDPS"/>
<dbReference type="Pfam" id="PF08510">
    <property type="entry name" value="PIG-P"/>
    <property type="match status" value="1"/>
</dbReference>
<accession>A0A9W2YSC5</accession>
<dbReference type="PANTHER" id="PTHR46346:SF1">
    <property type="entry name" value="PHOSPHATIDYLINOSITOL N-ACETYLGLUCOSAMINYLTRANSFERASE SUBUNIT P"/>
    <property type="match status" value="1"/>
</dbReference>
<proteinExistence type="inferred from homology"/>
<evidence type="ECO:0000256" key="2">
    <source>
        <dbReference type="ARBA" id="ARBA00004687"/>
    </source>
</evidence>
<evidence type="ECO:0000259" key="9">
    <source>
        <dbReference type="Pfam" id="PF08510"/>
    </source>
</evidence>
<dbReference type="OrthoDB" id="690928at2759"/>
<keyword evidence="6 7" id="KW-0472">Membrane</keyword>
<dbReference type="Proteomes" id="UP001165740">
    <property type="component" value="Chromosome 1"/>
</dbReference>
<feature type="transmembrane region" description="Helical" evidence="8">
    <location>
        <begin position="21"/>
        <end position="50"/>
    </location>
</feature>
<sequence>MTTNEHLPSPSPQRQRAFYGFVVYLLSLIGFDCKIRIINHFPIIGLYIVWAYVPDEWLHSIGLTYWPQKYWAIALPVYLCMIIVLSYIAYTGLILINTASLTDLNTITDNHSHYEDLTVMHPDSIPPLRDMDISVVNHLLYLNSDS</sequence>
<dbReference type="PIRSF" id="PIRSF008765">
    <property type="entry name" value="PIG-P_GPI19"/>
    <property type="match status" value="1"/>
</dbReference>
<dbReference type="AlphaFoldDB" id="A0A9W2YSC5"/>
<evidence type="ECO:0000256" key="8">
    <source>
        <dbReference type="SAM" id="Phobius"/>
    </source>
</evidence>
<dbReference type="GO" id="GO:0016020">
    <property type="term" value="C:membrane"/>
    <property type="evidence" value="ECO:0007669"/>
    <property type="project" value="UniProtKB-SubCell"/>
</dbReference>
<dbReference type="GO" id="GO:0006506">
    <property type="term" value="P:GPI anchor biosynthetic process"/>
    <property type="evidence" value="ECO:0007669"/>
    <property type="project" value="UniProtKB-KW"/>
</dbReference>
<evidence type="ECO:0000256" key="4">
    <source>
        <dbReference type="ARBA" id="ARBA00022692"/>
    </source>
</evidence>
<evidence type="ECO:0000313" key="11">
    <source>
        <dbReference type="RefSeq" id="XP_055865662.1"/>
    </source>
</evidence>
<reference evidence="11" key="1">
    <citation type="submission" date="2025-08" db="UniProtKB">
        <authorList>
            <consortium name="RefSeq"/>
        </authorList>
    </citation>
    <scope>IDENTIFICATION</scope>
</reference>
<dbReference type="GeneID" id="106061946"/>
<keyword evidence="3 7" id="KW-0337">GPI-anchor biosynthesis</keyword>
<dbReference type="InterPro" id="IPR052263">
    <property type="entry name" value="GPI_Anchor_Biosynth"/>
</dbReference>
<dbReference type="GO" id="GO:0017176">
    <property type="term" value="F:phosphatidylinositol N-acetylglucosaminyltransferase activity"/>
    <property type="evidence" value="ECO:0007669"/>
    <property type="project" value="UniProtKB-UniRule"/>
</dbReference>
<comment type="subcellular location">
    <subcellularLocation>
        <location evidence="1">Membrane</location>
        <topology evidence="1">Multi-pass membrane protein</topology>
    </subcellularLocation>
</comment>
<keyword evidence="4 8" id="KW-0812">Transmembrane</keyword>
<dbReference type="PANTHER" id="PTHR46346">
    <property type="entry name" value="PHOSPHATIDYLINOSITOL N-ACETYLGLUCOSAMINYLTRANSFERASE SUBUNIT P"/>
    <property type="match status" value="1"/>
</dbReference>
<gene>
    <name evidence="11" type="primary">LOC106061946</name>
</gene>
<dbReference type="GO" id="GO:0005783">
    <property type="term" value="C:endoplasmic reticulum"/>
    <property type="evidence" value="ECO:0007669"/>
    <property type="project" value="TreeGrafter"/>
</dbReference>
<evidence type="ECO:0000256" key="7">
    <source>
        <dbReference type="PIRNR" id="PIRNR008765"/>
    </source>
</evidence>
<organism evidence="10 11">
    <name type="scientific">Biomphalaria glabrata</name>
    <name type="common">Bloodfluke planorb</name>
    <name type="synonym">Freshwater snail</name>
    <dbReference type="NCBI Taxonomy" id="6526"/>
    <lineage>
        <taxon>Eukaryota</taxon>
        <taxon>Metazoa</taxon>
        <taxon>Spiralia</taxon>
        <taxon>Lophotrochozoa</taxon>
        <taxon>Mollusca</taxon>
        <taxon>Gastropoda</taxon>
        <taxon>Heterobranchia</taxon>
        <taxon>Euthyneura</taxon>
        <taxon>Panpulmonata</taxon>
        <taxon>Hygrophila</taxon>
        <taxon>Lymnaeoidea</taxon>
        <taxon>Planorbidae</taxon>
        <taxon>Biomphalaria</taxon>
    </lineage>
</organism>
<keyword evidence="10" id="KW-1185">Reference proteome</keyword>
<comment type="similarity">
    <text evidence="7">Belongs to the PIGP family.</text>
</comment>
<keyword evidence="5 8" id="KW-1133">Transmembrane helix</keyword>
<evidence type="ECO:0000313" key="10">
    <source>
        <dbReference type="Proteomes" id="UP001165740"/>
    </source>
</evidence>
<protein>
    <recommendedName>
        <fullName evidence="7">Phosphatidylinositol N-acetylglucosaminyltransferase subunit P</fullName>
    </recommendedName>
</protein>
<dbReference type="InterPro" id="IPR016542">
    <property type="entry name" value="PIG-P_GPI19"/>
</dbReference>
<feature type="domain" description="PIG-P" evidence="9">
    <location>
        <begin position="16"/>
        <end position="141"/>
    </location>
</feature>
<keyword evidence="7" id="KW-0808">Transferase</keyword>
<evidence type="ECO:0000256" key="3">
    <source>
        <dbReference type="ARBA" id="ARBA00022502"/>
    </source>
</evidence>
<dbReference type="RefSeq" id="XP_055865662.1">
    <property type="nucleotide sequence ID" value="XM_056009687.1"/>
</dbReference>
<comment type="pathway">
    <text evidence="2 7">Glycolipid biosynthesis; glycosylphosphatidylinositol-anchor biosynthesis.</text>
</comment>
<comment type="function">
    <text evidence="7">Part of the complex catalyzing the transfer of N-acetylglucosamine from UDP-N-acetylglucosamine to phosphatidylinositol, the first step of GPI biosynthesis.</text>
</comment>
<evidence type="ECO:0000256" key="1">
    <source>
        <dbReference type="ARBA" id="ARBA00004141"/>
    </source>
</evidence>
<evidence type="ECO:0000256" key="5">
    <source>
        <dbReference type="ARBA" id="ARBA00022989"/>
    </source>
</evidence>
<dbReference type="InterPro" id="IPR013717">
    <property type="entry name" value="PIG-P"/>
</dbReference>
<name>A0A9W2YSC5_BIOGL</name>